<dbReference type="EMBL" id="CAJQZP010000693">
    <property type="protein sequence ID" value="CAG4979012.1"/>
    <property type="molecule type" value="Genomic_DNA"/>
</dbReference>
<protein>
    <submittedName>
        <fullName evidence="2">(apollo) hypothetical protein</fullName>
    </submittedName>
</protein>
<sequence length="85" mass="9464">MTEFDVLWCDSDDGDLSEEEEETFSHNNVEQDMQGDFDKSNEVILMAMFDEHGQQFECPSLPLGPAPFTEPAQVNPPLPVSPSSS</sequence>
<name>A0A8S3WSZ3_PARAO</name>
<feature type="region of interest" description="Disordered" evidence="1">
    <location>
        <begin position="58"/>
        <end position="85"/>
    </location>
</feature>
<organism evidence="2 3">
    <name type="scientific">Parnassius apollo</name>
    <name type="common">Apollo butterfly</name>
    <name type="synonym">Papilio apollo</name>
    <dbReference type="NCBI Taxonomy" id="110799"/>
    <lineage>
        <taxon>Eukaryota</taxon>
        <taxon>Metazoa</taxon>
        <taxon>Ecdysozoa</taxon>
        <taxon>Arthropoda</taxon>
        <taxon>Hexapoda</taxon>
        <taxon>Insecta</taxon>
        <taxon>Pterygota</taxon>
        <taxon>Neoptera</taxon>
        <taxon>Endopterygota</taxon>
        <taxon>Lepidoptera</taxon>
        <taxon>Glossata</taxon>
        <taxon>Ditrysia</taxon>
        <taxon>Papilionoidea</taxon>
        <taxon>Papilionidae</taxon>
        <taxon>Parnassiinae</taxon>
        <taxon>Parnassini</taxon>
        <taxon>Parnassius</taxon>
        <taxon>Parnassius</taxon>
    </lineage>
</organism>
<keyword evidence="3" id="KW-1185">Reference proteome</keyword>
<proteinExistence type="predicted"/>
<evidence type="ECO:0000256" key="1">
    <source>
        <dbReference type="SAM" id="MobiDB-lite"/>
    </source>
</evidence>
<evidence type="ECO:0000313" key="2">
    <source>
        <dbReference type="EMBL" id="CAG4979012.1"/>
    </source>
</evidence>
<reference evidence="2" key="1">
    <citation type="submission" date="2021-04" db="EMBL/GenBank/DDBJ databases">
        <authorList>
            <person name="Tunstrom K."/>
        </authorList>
    </citation>
    <scope>NUCLEOTIDE SEQUENCE</scope>
</reference>
<comment type="caution">
    <text evidence="2">The sequence shown here is derived from an EMBL/GenBank/DDBJ whole genome shotgun (WGS) entry which is preliminary data.</text>
</comment>
<evidence type="ECO:0000313" key="3">
    <source>
        <dbReference type="Proteomes" id="UP000691718"/>
    </source>
</evidence>
<accession>A0A8S3WSZ3</accession>
<gene>
    <name evidence="2" type="ORF">PAPOLLO_LOCUS9809</name>
</gene>
<feature type="compositionally biased region" description="Pro residues" evidence="1">
    <location>
        <begin position="74"/>
        <end position="85"/>
    </location>
</feature>
<dbReference type="AlphaFoldDB" id="A0A8S3WSZ3"/>
<dbReference type="Proteomes" id="UP000691718">
    <property type="component" value="Unassembled WGS sequence"/>
</dbReference>